<organism evidence="2 3">
    <name type="scientific">Camellia sinensis</name>
    <name type="common">Tea plant</name>
    <name type="synonym">Thea sinensis</name>
    <dbReference type="NCBI Taxonomy" id="4442"/>
    <lineage>
        <taxon>Eukaryota</taxon>
        <taxon>Viridiplantae</taxon>
        <taxon>Streptophyta</taxon>
        <taxon>Embryophyta</taxon>
        <taxon>Tracheophyta</taxon>
        <taxon>Spermatophyta</taxon>
        <taxon>Magnoliopsida</taxon>
        <taxon>eudicotyledons</taxon>
        <taxon>Gunneridae</taxon>
        <taxon>Pentapetalae</taxon>
        <taxon>asterids</taxon>
        <taxon>Ericales</taxon>
        <taxon>Theaceae</taxon>
        <taxon>Camellia</taxon>
    </lineage>
</organism>
<dbReference type="EMBL" id="JACBKZ010000004">
    <property type="protein sequence ID" value="KAF5952111.1"/>
    <property type="molecule type" value="Genomic_DNA"/>
</dbReference>
<evidence type="ECO:0000313" key="3">
    <source>
        <dbReference type="Proteomes" id="UP000593564"/>
    </source>
</evidence>
<feature type="region of interest" description="Disordered" evidence="1">
    <location>
        <begin position="40"/>
        <end position="71"/>
    </location>
</feature>
<keyword evidence="3" id="KW-1185">Reference proteome</keyword>
<evidence type="ECO:0000313" key="2">
    <source>
        <dbReference type="EMBL" id="KAF5952111.1"/>
    </source>
</evidence>
<dbReference type="Proteomes" id="UP000593564">
    <property type="component" value="Unassembled WGS sequence"/>
</dbReference>
<reference evidence="3" key="1">
    <citation type="journal article" date="2020" name="Nat. Commun.">
        <title>Genome assembly of wild tea tree DASZ reveals pedigree and selection history of tea varieties.</title>
        <authorList>
            <person name="Zhang W."/>
            <person name="Zhang Y."/>
            <person name="Qiu H."/>
            <person name="Guo Y."/>
            <person name="Wan H."/>
            <person name="Zhang X."/>
            <person name="Scossa F."/>
            <person name="Alseekh S."/>
            <person name="Zhang Q."/>
            <person name="Wang P."/>
            <person name="Xu L."/>
            <person name="Schmidt M.H."/>
            <person name="Jia X."/>
            <person name="Li D."/>
            <person name="Zhu A."/>
            <person name="Guo F."/>
            <person name="Chen W."/>
            <person name="Ni D."/>
            <person name="Usadel B."/>
            <person name="Fernie A.R."/>
            <person name="Wen W."/>
        </authorList>
    </citation>
    <scope>NUCLEOTIDE SEQUENCE [LARGE SCALE GENOMIC DNA]</scope>
    <source>
        <strain evidence="3">cv. G240</strain>
    </source>
</reference>
<evidence type="ECO:0000256" key="1">
    <source>
        <dbReference type="SAM" id="MobiDB-lite"/>
    </source>
</evidence>
<dbReference type="AlphaFoldDB" id="A0A7J7HIQ5"/>
<name>A0A7J7HIQ5_CAMSI</name>
<comment type="caution">
    <text evidence="2">The sequence shown here is derived from an EMBL/GenBank/DDBJ whole genome shotgun (WGS) entry which is preliminary data.</text>
</comment>
<proteinExistence type="predicted"/>
<sequence length="89" mass="9697">MSGGLDFPEFVSVGTISVGTTVSYHLFRRWRWLLRAANVGSPPVSSPPPPLPPQAAVEAEHDKDDEEEVVEKSDLMISQAISPDTIHSL</sequence>
<feature type="compositionally biased region" description="Pro residues" evidence="1">
    <location>
        <begin position="44"/>
        <end position="53"/>
    </location>
</feature>
<protein>
    <submittedName>
        <fullName evidence="2">Uncharacterized protein</fullName>
    </submittedName>
</protein>
<gene>
    <name evidence="2" type="ORF">HYC85_010055</name>
</gene>
<reference evidence="2 3" key="2">
    <citation type="submission" date="2020-07" db="EMBL/GenBank/DDBJ databases">
        <title>Genome assembly of wild tea tree DASZ reveals pedigree and selection history of tea varieties.</title>
        <authorList>
            <person name="Zhang W."/>
        </authorList>
    </citation>
    <scope>NUCLEOTIDE SEQUENCE [LARGE SCALE GENOMIC DNA]</scope>
    <source>
        <strain evidence="3">cv. G240</strain>
        <tissue evidence="2">Leaf</tissue>
    </source>
</reference>
<accession>A0A7J7HIQ5</accession>